<feature type="active site" evidence="6">
    <location>
        <position position="779"/>
    </location>
</feature>
<dbReference type="Pfam" id="PF00171">
    <property type="entry name" value="Aldedh"/>
    <property type="match status" value="1"/>
</dbReference>
<comment type="catalytic activity">
    <reaction evidence="5">
        <text>L-glutamate 5-semialdehyde + NAD(+) + H2O = L-glutamate + NADH + 2 H(+)</text>
        <dbReference type="Rhea" id="RHEA:30235"/>
        <dbReference type="ChEBI" id="CHEBI:15377"/>
        <dbReference type="ChEBI" id="CHEBI:15378"/>
        <dbReference type="ChEBI" id="CHEBI:29985"/>
        <dbReference type="ChEBI" id="CHEBI:57540"/>
        <dbReference type="ChEBI" id="CHEBI:57945"/>
        <dbReference type="ChEBI" id="CHEBI:58066"/>
        <dbReference type="EC" id="1.2.1.88"/>
    </reaction>
</comment>
<proteinExistence type="inferred from homology"/>
<dbReference type="InterPro" id="IPR016160">
    <property type="entry name" value="Ald_DH_CS_CYS"/>
</dbReference>
<dbReference type="SUPFAM" id="SSF53720">
    <property type="entry name" value="ALDH-like"/>
    <property type="match status" value="1"/>
</dbReference>
<dbReference type="InterPro" id="IPR029510">
    <property type="entry name" value="Ald_DH_CS_GLU"/>
</dbReference>
<dbReference type="InterPro" id="IPR025703">
    <property type="entry name" value="Bifunct_PutA"/>
</dbReference>
<dbReference type="PANTHER" id="PTHR42862">
    <property type="entry name" value="DELTA-1-PYRROLINE-5-CARBOXYLATE DEHYDROGENASE 1, ISOFORM A-RELATED"/>
    <property type="match status" value="1"/>
</dbReference>
<feature type="compositionally biased region" description="Basic and acidic residues" evidence="9">
    <location>
        <begin position="491"/>
        <end position="500"/>
    </location>
</feature>
<sequence length="1220" mass="130075">MTDPHLSPAAADLGERAVELARHWLDASRDAPVDPAAARLAGVLKDPDGLAFTVGFVDGVARPEDQGVAAKNLAQLAKRVPGFLPRHLRAAISAGGVVGEALPGVVVPIARRVLRDMVGHLVIDARPAKFSAAMEKLRSEGTRLNINLLGEAVLGDREAARRLEGTKRLLQRDDVDYVSVKVSSIASGLTMWGFDQSVERVAQLLLPLYRLAARKGPLGDLGADAHDPETGAQGGEAPPAGTPPRRKFVNLDMEEYRDLDLTIAVFQRVLDEPELLDFEAGIVLQAYLPDALGALQRLHTWAADRRARGGAPIKVRVVKGANLALERVDAALHDWPLATYGTKQETDTNYKRVLEWALRPEHTDAVRVGVAGHNLFDLAWAWLLATDRGVTDAVDVEMLLGMASAQADAVRETVGSLLLYTPVVEPAEFDAAIGYLVRRLEENASEANFMSSLFDLATDPQAFERERDRFLGSLRALEQPGAGRPVPAPHRTQDRSRAELEPAGGGFSNAPDTDPSLPANRQWAERILARVPDSILGAQTIADVEVTDGAALDELIDTAVAAGEAWGARSARDRAGYVRRAGYALEANRDRLIEVMASETGKTIDQGDPEVSEAVDFARYYAHCALELDDVDGALFVPSKLTVVVPPWNFPVAIPAGGVLAALAAGSAVIIKPAPQAKRSAAVMVEALWESGIPRDLLTLLDVEEGDLGQALIADPRVDRVILTGAYETAALFRSWRPQLPLLAETSGKNAIVVTPSADLDLAVSDIVKSAFGHAGQKCSAASLVILVGSVAHSKRFTRQLVDAVRSLRVGLPDDPAVQMGPLIEPASGKLLEALTTLGSGERWLVEPRPLDETGRLWAPGLKEGVLPGSAFHLTEYFGPVLGILHATTLEQAVELQNAVAFGLTAGIHSLDPSEIEQWLATVEAGNVSVNRGITGAIVRRQPFGGWKRSSVGAGAKAGGPNYLVHLGSWRNEPGEQSDGLSLAGLDPRVAKLLDSATGGLEWSDFDVARRGAKSDQLAWETHFAAQDVSDLGVERNVLRYVPAHVVIRLSEGRRLHELLRVLAAATLARATVVVSSAVKLPRPLRALLKERRIRVVIEKDEAWLGRAPEYLGSGSSASRPAEADHATGGGAAAAGAVPRIRLIGGDASALAEALGGSPDIAVFGGEVTLAGRIELLPFLREQSISATAHRFGNPSALLDDVLPAVDDTAPEHPELVRVD</sequence>
<dbReference type="InterPro" id="IPR016162">
    <property type="entry name" value="Ald_DH_N"/>
</dbReference>
<dbReference type="InterPro" id="IPR029041">
    <property type="entry name" value="FAD-linked_oxidoreductase-like"/>
</dbReference>
<dbReference type="GO" id="GO:0004657">
    <property type="term" value="F:proline dehydrogenase activity"/>
    <property type="evidence" value="ECO:0007669"/>
    <property type="project" value="InterPro"/>
</dbReference>
<dbReference type="InterPro" id="IPR002872">
    <property type="entry name" value="Proline_DH_dom"/>
</dbReference>
<accession>A0AA41XF43</accession>
<feature type="domain" description="Aldehyde dehydrogenase" evidence="10">
    <location>
        <begin position="539"/>
        <end position="960"/>
    </location>
</feature>
<evidence type="ECO:0000256" key="6">
    <source>
        <dbReference type="PIRSR" id="PIRSR000197-1"/>
    </source>
</evidence>
<dbReference type="EC" id="1.2.1.88" evidence="2"/>
<dbReference type="Gene3D" id="3.20.20.220">
    <property type="match status" value="1"/>
</dbReference>
<protein>
    <recommendedName>
        <fullName evidence="2">L-glutamate gamma-semialdehyde dehydrogenase</fullName>
        <ecNumber evidence="2">1.2.1.88</ecNumber>
    </recommendedName>
</protein>
<feature type="active site" evidence="6 7">
    <location>
        <position position="745"/>
    </location>
</feature>
<evidence type="ECO:0000256" key="9">
    <source>
        <dbReference type="SAM" id="MobiDB-lite"/>
    </source>
</evidence>
<evidence type="ECO:0000259" key="11">
    <source>
        <dbReference type="Pfam" id="PF01619"/>
    </source>
</evidence>
<keyword evidence="4" id="KW-0520">NAD</keyword>
<dbReference type="GO" id="GO:0003842">
    <property type="term" value="F:L-glutamate gamma-semialdehyde dehydrogenase activity"/>
    <property type="evidence" value="ECO:0007669"/>
    <property type="project" value="UniProtKB-EC"/>
</dbReference>
<dbReference type="PROSITE" id="PS00070">
    <property type="entry name" value="ALDEHYDE_DEHYDR_CYS"/>
    <property type="match status" value="1"/>
</dbReference>
<organism evidence="12 13">
    <name type="scientific">Herbiconiux oxytropis</name>
    <dbReference type="NCBI Taxonomy" id="2970915"/>
    <lineage>
        <taxon>Bacteria</taxon>
        <taxon>Bacillati</taxon>
        <taxon>Actinomycetota</taxon>
        <taxon>Actinomycetes</taxon>
        <taxon>Micrococcales</taxon>
        <taxon>Microbacteriaceae</taxon>
        <taxon>Herbiconiux</taxon>
    </lineage>
</organism>
<comment type="pathway">
    <text evidence="1">Amino-acid degradation; L-proline degradation into L-glutamate; L-glutamate from L-proline: step 2/2.</text>
</comment>
<dbReference type="EMBL" id="JANLCK010000002">
    <property type="protein sequence ID" value="MCS5725070.1"/>
    <property type="molecule type" value="Genomic_DNA"/>
</dbReference>
<evidence type="ECO:0000256" key="8">
    <source>
        <dbReference type="RuleBase" id="RU003345"/>
    </source>
</evidence>
<evidence type="ECO:0000256" key="2">
    <source>
        <dbReference type="ARBA" id="ARBA00012884"/>
    </source>
</evidence>
<dbReference type="Pfam" id="PF01619">
    <property type="entry name" value="Pro_dh"/>
    <property type="match status" value="1"/>
</dbReference>
<dbReference type="Gene3D" id="3.40.309.10">
    <property type="entry name" value="Aldehyde Dehydrogenase, Chain A, domain 2"/>
    <property type="match status" value="1"/>
</dbReference>
<dbReference type="InterPro" id="IPR015590">
    <property type="entry name" value="Aldehyde_DH_dom"/>
</dbReference>
<feature type="region of interest" description="Disordered" evidence="9">
    <location>
        <begin position="476"/>
        <end position="518"/>
    </location>
</feature>
<evidence type="ECO:0000256" key="4">
    <source>
        <dbReference type="ARBA" id="ARBA00023027"/>
    </source>
</evidence>
<evidence type="ECO:0000259" key="10">
    <source>
        <dbReference type="Pfam" id="PF00171"/>
    </source>
</evidence>
<evidence type="ECO:0000256" key="3">
    <source>
        <dbReference type="ARBA" id="ARBA00023002"/>
    </source>
</evidence>
<dbReference type="GO" id="GO:0010133">
    <property type="term" value="P:L-proline catabolic process to L-glutamate"/>
    <property type="evidence" value="ECO:0007669"/>
    <property type="project" value="InterPro"/>
</dbReference>
<reference evidence="12" key="1">
    <citation type="submission" date="2022-08" db="EMBL/GenBank/DDBJ databases">
        <authorList>
            <person name="Deng Y."/>
            <person name="Han X.-F."/>
            <person name="Zhang Y.-Q."/>
        </authorList>
    </citation>
    <scope>NUCLEOTIDE SEQUENCE</scope>
    <source>
        <strain evidence="12">CPCC 203407</strain>
    </source>
</reference>
<evidence type="ECO:0000313" key="12">
    <source>
        <dbReference type="EMBL" id="MCS5725070.1"/>
    </source>
</evidence>
<evidence type="ECO:0000256" key="5">
    <source>
        <dbReference type="ARBA" id="ARBA00048142"/>
    </source>
</evidence>
<dbReference type="Proteomes" id="UP001165587">
    <property type="component" value="Unassembled WGS sequence"/>
</dbReference>
<dbReference type="SUPFAM" id="SSF51730">
    <property type="entry name" value="FAD-linked oxidoreductase"/>
    <property type="match status" value="1"/>
</dbReference>
<gene>
    <name evidence="12" type="ORF">N1028_04090</name>
</gene>
<keyword evidence="13" id="KW-1185">Reference proteome</keyword>
<feature type="region of interest" description="Disordered" evidence="9">
    <location>
        <begin position="220"/>
        <end position="245"/>
    </location>
</feature>
<dbReference type="PROSITE" id="PS00687">
    <property type="entry name" value="ALDEHYDE_DEHYDR_GLU"/>
    <property type="match status" value="1"/>
</dbReference>
<evidence type="ECO:0000256" key="7">
    <source>
        <dbReference type="PROSITE-ProRule" id="PRU10007"/>
    </source>
</evidence>
<keyword evidence="3 8" id="KW-0560">Oxidoreductase</keyword>
<feature type="domain" description="Proline dehydrogenase" evidence="11">
    <location>
        <begin position="133"/>
        <end position="451"/>
    </location>
</feature>
<name>A0AA41XF43_9MICO</name>
<dbReference type="RefSeq" id="WP_259525547.1">
    <property type="nucleotide sequence ID" value="NZ_JANLCK010000002.1"/>
</dbReference>
<dbReference type="AlphaFoldDB" id="A0AA41XF43"/>
<dbReference type="Gene3D" id="3.40.605.10">
    <property type="entry name" value="Aldehyde Dehydrogenase, Chain A, domain 1"/>
    <property type="match status" value="1"/>
</dbReference>
<evidence type="ECO:0000313" key="13">
    <source>
        <dbReference type="Proteomes" id="UP001165587"/>
    </source>
</evidence>
<comment type="similarity">
    <text evidence="8">Belongs to the aldehyde dehydrogenase family.</text>
</comment>
<dbReference type="PANTHER" id="PTHR42862:SF1">
    <property type="entry name" value="DELTA-1-PYRROLINE-5-CARBOXYLATE DEHYDROGENASE 2, ISOFORM A-RELATED"/>
    <property type="match status" value="1"/>
</dbReference>
<dbReference type="PIRSF" id="PIRSF000197">
    <property type="entry name" value="Bifunct_PutA"/>
    <property type="match status" value="1"/>
</dbReference>
<dbReference type="GO" id="GO:0003700">
    <property type="term" value="F:DNA-binding transcription factor activity"/>
    <property type="evidence" value="ECO:0007669"/>
    <property type="project" value="InterPro"/>
</dbReference>
<dbReference type="InterPro" id="IPR016161">
    <property type="entry name" value="Ald_DH/histidinol_DH"/>
</dbReference>
<comment type="caution">
    <text evidence="12">The sequence shown here is derived from an EMBL/GenBank/DDBJ whole genome shotgun (WGS) entry which is preliminary data.</text>
</comment>
<evidence type="ECO:0000256" key="1">
    <source>
        <dbReference type="ARBA" id="ARBA00004786"/>
    </source>
</evidence>
<dbReference type="InterPro" id="IPR016163">
    <property type="entry name" value="Ald_DH_C"/>
</dbReference>
<dbReference type="GO" id="GO:0009898">
    <property type="term" value="C:cytoplasmic side of plasma membrane"/>
    <property type="evidence" value="ECO:0007669"/>
    <property type="project" value="TreeGrafter"/>
</dbReference>
<dbReference type="InterPro" id="IPR050485">
    <property type="entry name" value="Proline_metab_enzyme"/>
</dbReference>